<reference evidence="2 3" key="1">
    <citation type="submission" date="2019-12" db="EMBL/GenBank/DDBJ databases">
        <title>Genome sequence of Streptomyces bambusae.</title>
        <authorList>
            <person name="Bansal K."/>
            <person name="Choksket S."/>
            <person name="Korpole S."/>
            <person name="Patil P.B."/>
        </authorList>
    </citation>
    <scope>NUCLEOTIDE SEQUENCE [LARGE SCALE GENOMIC DNA]</scope>
    <source>
        <strain evidence="2 3">SK60</strain>
    </source>
</reference>
<dbReference type="PANTHER" id="PTHR34310">
    <property type="entry name" value="DUF427 DOMAIN PROTEIN (AFU_ORTHOLOGUE AFUA_3G02220)"/>
    <property type="match status" value="1"/>
</dbReference>
<protein>
    <submittedName>
        <fullName evidence="2">DUF427 domain-containing protein</fullName>
    </submittedName>
</protein>
<gene>
    <name evidence="2" type="ORF">GPJ59_00265</name>
</gene>
<evidence type="ECO:0000313" key="3">
    <source>
        <dbReference type="Proteomes" id="UP000812013"/>
    </source>
</evidence>
<dbReference type="Proteomes" id="UP000812013">
    <property type="component" value="Unassembled WGS sequence"/>
</dbReference>
<keyword evidence="3" id="KW-1185">Reference proteome</keyword>
<organism evidence="2 3">
    <name type="scientific">Streptomyces bambusae</name>
    <dbReference type="NCBI Taxonomy" id="1550616"/>
    <lineage>
        <taxon>Bacteria</taxon>
        <taxon>Bacillati</taxon>
        <taxon>Actinomycetota</taxon>
        <taxon>Actinomycetes</taxon>
        <taxon>Kitasatosporales</taxon>
        <taxon>Streptomycetaceae</taxon>
        <taxon>Streptomyces</taxon>
    </lineage>
</organism>
<dbReference type="InterPro" id="IPR038694">
    <property type="entry name" value="DUF427_sf"/>
</dbReference>
<accession>A0ABS6YY10</accession>
<dbReference type="Gene3D" id="2.170.150.40">
    <property type="entry name" value="Domain of unknown function (DUF427)"/>
    <property type="match status" value="1"/>
</dbReference>
<name>A0ABS6YY10_9ACTN</name>
<evidence type="ECO:0000313" key="2">
    <source>
        <dbReference type="EMBL" id="MBW5480370.1"/>
    </source>
</evidence>
<evidence type="ECO:0000259" key="1">
    <source>
        <dbReference type="Pfam" id="PF04248"/>
    </source>
</evidence>
<dbReference type="Pfam" id="PF04248">
    <property type="entry name" value="NTP_transf_9"/>
    <property type="match status" value="1"/>
</dbReference>
<dbReference type="EMBL" id="WTFF01000001">
    <property type="protein sequence ID" value="MBW5480370.1"/>
    <property type="molecule type" value="Genomic_DNA"/>
</dbReference>
<dbReference type="InterPro" id="IPR007361">
    <property type="entry name" value="DUF427"/>
</dbReference>
<proteinExistence type="predicted"/>
<sequence>MEGNHYFPPESLHLEYFVRSRSRSLCFWKGIARYYTLEVGGVSNPNAAWYYPRPSPLARRFKDHVAFWQGVRIEGTPEPAPDSGTRTGAV</sequence>
<comment type="caution">
    <text evidence="2">The sequence shown here is derived from an EMBL/GenBank/DDBJ whole genome shotgun (WGS) entry which is preliminary data.</text>
</comment>
<feature type="domain" description="DUF427" evidence="1">
    <location>
        <begin position="4"/>
        <end position="69"/>
    </location>
</feature>
<dbReference type="PANTHER" id="PTHR34310:SF5">
    <property type="entry name" value="DUF427 DOMAIN PROTEIN (AFU_ORTHOLOGUE AFUA_3G02220)"/>
    <property type="match status" value="1"/>
</dbReference>